<feature type="compositionally biased region" description="Acidic residues" evidence="1">
    <location>
        <begin position="50"/>
        <end position="93"/>
    </location>
</feature>
<reference evidence="2 3" key="1">
    <citation type="submission" date="2022-12" db="EMBL/GenBank/DDBJ databases">
        <title>Genomic features and morphological characterization of a novel Knufia sp. strain isolated from spacecraft assembly facility.</title>
        <authorList>
            <person name="Teixeira M."/>
            <person name="Chander A.M."/>
            <person name="Stajich J.E."/>
            <person name="Venkateswaran K."/>
        </authorList>
    </citation>
    <scope>NUCLEOTIDE SEQUENCE [LARGE SCALE GENOMIC DNA]</scope>
    <source>
        <strain evidence="2 3">FJI-L2-BK-P2</strain>
    </source>
</reference>
<organism evidence="2 3">
    <name type="scientific">Knufia fluminis</name>
    <dbReference type="NCBI Taxonomy" id="191047"/>
    <lineage>
        <taxon>Eukaryota</taxon>
        <taxon>Fungi</taxon>
        <taxon>Dikarya</taxon>
        <taxon>Ascomycota</taxon>
        <taxon>Pezizomycotina</taxon>
        <taxon>Eurotiomycetes</taxon>
        <taxon>Chaetothyriomycetidae</taxon>
        <taxon>Chaetothyriales</taxon>
        <taxon>Trichomeriaceae</taxon>
        <taxon>Knufia</taxon>
    </lineage>
</organism>
<dbReference type="AlphaFoldDB" id="A0AAN8EI79"/>
<dbReference type="Proteomes" id="UP001316803">
    <property type="component" value="Unassembled WGS sequence"/>
</dbReference>
<proteinExistence type="predicted"/>
<dbReference type="EMBL" id="JAKLMC020000096">
    <property type="protein sequence ID" value="KAK5947701.1"/>
    <property type="molecule type" value="Genomic_DNA"/>
</dbReference>
<protein>
    <submittedName>
        <fullName evidence="2">Uncharacterized protein</fullName>
    </submittedName>
</protein>
<comment type="caution">
    <text evidence="2">The sequence shown here is derived from an EMBL/GenBank/DDBJ whole genome shotgun (WGS) entry which is preliminary data.</text>
</comment>
<gene>
    <name evidence="2" type="ORF">OHC33_011281</name>
</gene>
<evidence type="ECO:0000313" key="2">
    <source>
        <dbReference type="EMBL" id="KAK5947701.1"/>
    </source>
</evidence>
<evidence type="ECO:0000256" key="1">
    <source>
        <dbReference type="SAM" id="MobiDB-lite"/>
    </source>
</evidence>
<accession>A0AAN8EI79</accession>
<sequence>MPIVTHNAVDIVSTPALEASEEYVATGDSDGDDQADDWLRIEDTVTIEEGLNDDDNGNDNDDDDDDDDNGNDDDDEAAVEAEAEAEAKVEEDDDAVMALVIEVPVLSSTEDAFPQLT</sequence>
<name>A0AAN8EI79_9EURO</name>
<evidence type="ECO:0000313" key="3">
    <source>
        <dbReference type="Proteomes" id="UP001316803"/>
    </source>
</evidence>
<keyword evidence="3" id="KW-1185">Reference proteome</keyword>
<feature type="region of interest" description="Disordered" evidence="1">
    <location>
        <begin position="47"/>
        <end position="93"/>
    </location>
</feature>